<gene>
    <name evidence="2" type="ORF">DSL64_03950</name>
</gene>
<name>A0A3D8YG03_9BACT</name>
<evidence type="ECO:0000256" key="1">
    <source>
        <dbReference type="SAM" id="MobiDB-lite"/>
    </source>
</evidence>
<evidence type="ECO:0000313" key="3">
    <source>
        <dbReference type="Proteomes" id="UP000256373"/>
    </source>
</evidence>
<feature type="region of interest" description="Disordered" evidence="1">
    <location>
        <begin position="1"/>
        <end position="20"/>
    </location>
</feature>
<organism evidence="2 3">
    <name type="scientific">Dyadobacter luteus</name>
    <dbReference type="NCBI Taxonomy" id="2259619"/>
    <lineage>
        <taxon>Bacteria</taxon>
        <taxon>Pseudomonadati</taxon>
        <taxon>Bacteroidota</taxon>
        <taxon>Cytophagia</taxon>
        <taxon>Cytophagales</taxon>
        <taxon>Spirosomataceae</taxon>
        <taxon>Dyadobacter</taxon>
    </lineage>
</organism>
<accession>A0A3D8YG03</accession>
<proteinExistence type="predicted"/>
<comment type="caution">
    <text evidence="2">The sequence shown here is derived from an EMBL/GenBank/DDBJ whole genome shotgun (WGS) entry which is preliminary data.</text>
</comment>
<dbReference type="Proteomes" id="UP000256373">
    <property type="component" value="Unassembled WGS sequence"/>
</dbReference>
<keyword evidence="3" id="KW-1185">Reference proteome</keyword>
<sequence length="82" mass="9116">MKTERGALSPNSIRQTGKKHLQGAVSQAYLQNEDNHIPLHSIKLVLPHLNNATLEFAKTQECKTGVSNDITSKQLQESDIYS</sequence>
<reference evidence="2 3" key="1">
    <citation type="submission" date="2018-07" db="EMBL/GenBank/DDBJ databases">
        <title>Dyadobacter roseus sp. nov., isolated from rose rhizosphere soil.</title>
        <authorList>
            <person name="Chen L."/>
        </authorList>
    </citation>
    <scope>NUCLEOTIDE SEQUENCE [LARGE SCALE GENOMIC DNA]</scope>
    <source>
        <strain evidence="2 3">RS19</strain>
    </source>
</reference>
<evidence type="ECO:0000313" key="2">
    <source>
        <dbReference type="EMBL" id="REA63605.1"/>
    </source>
</evidence>
<protein>
    <submittedName>
        <fullName evidence="2">Uncharacterized protein</fullName>
    </submittedName>
</protein>
<dbReference type="AlphaFoldDB" id="A0A3D8YG03"/>
<dbReference type="EMBL" id="QNUL01000002">
    <property type="protein sequence ID" value="REA63605.1"/>
    <property type="molecule type" value="Genomic_DNA"/>
</dbReference>